<reference evidence="2" key="1">
    <citation type="journal article" date="2023" name="G3 (Bethesda)">
        <title>Genome assembly and association tests identify interacting loci associated with vigor, precocity, and sex in interspecific pistachio rootstocks.</title>
        <authorList>
            <person name="Palmer W."/>
            <person name="Jacygrad E."/>
            <person name="Sagayaradj S."/>
            <person name="Cavanaugh K."/>
            <person name="Han R."/>
            <person name="Bertier L."/>
            <person name="Beede B."/>
            <person name="Kafkas S."/>
            <person name="Golino D."/>
            <person name="Preece J."/>
            <person name="Michelmore R."/>
        </authorList>
    </citation>
    <scope>NUCLEOTIDE SEQUENCE [LARGE SCALE GENOMIC DNA]</scope>
</reference>
<name>A0ACC1AH28_9ROSI</name>
<evidence type="ECO:0000313" key="2">
    <source>
        <dbReference type="Proteomes" id="UP001164250"/>
    </source>
</evidence>
<evidence type="ECO:0000313" key="1">
    <source>
        <dbReference type="EMBL" id="KAJ0086380.1"/>
    </source>
</evidence>
<keyword evidence="2" id="KW-1185">Reference proteome</keyword>
<dbReference type="EMBL" id="CM047906">
    <property type="protein sequence ID" value="KAJ0086380.1"/>
    <property type="molecule type" value="Genomic_DNA"/>
</dbReference>
<accession>A0ACC1AH28</accession>
<organism evidence="1 2">
    <name type="scientific">Pistacia atlantica</name>
    <dbReference type="NCBI Taxonomy" id="434234"/>
    <lineage>
        <taxon>Eukaryota</taxon>
        <taxon>Viridiplantae</taxon>
        <taxon>Streptophyta</taxon>
        <taxon>Embryophyta</taxon>
        <taxon>Tracheophyta</taxon>
        <taxon>Spermatophyta</taxon>
        <taxon>Magnoliopsida</taxon>
        <taxon>eudicotyledons</taxon>
        <taxon>Gunneridae</taxon>
        <taxon>Pentapetalae</taxon>
        <taxon>rosids</taxon>
        <taxon>malvids</taxon>
        <taxon>Sapindales</taxon>
        <taxon>Anacardiaceae</taxon>
        <taxon>Pistacia</taxon>
    </lineage>
</organism>
<comment type="caution">
    <text evidence="1">The sequence shown here is derived from an EMBL/GenBank/DDBJ whole genome shotgun (WGS) entry which is preliminary data.</text>
</comment>
<sequence>MKPYIPYCGDFCSVLLSNLLKKKSEGFQKEKVLPEEYEFVHQALFTDPDDQSGWFYHLWLLDQTVKVDSPLLVSSWPANGSDLVLSGDRHLGDSASSLLTSFHSDSRTFPLILYFNQAVHGVNSSTVTVDYEFNTSKDLIWEPISINNSQTAQVWVTKLSYPNVELHALKEYQVEVSLGHDWGIVSSSGFHYSHPSCYTFKVCQKLAETDPTEELGGEIISWRDENFCIYKTDSQESSPSVSLDQLSIKSDNDLSASEWRVAAIANEIDHFRELLSLINCKIGKLTLARLLMAHDGMMHSSGDKVAHFEEVLELYSDLMKLDPSHIRYYKEEHSLVSMQQVTSSQESLLRHCFHYEDLNCSHIGNPICLRLNNLSLSRIGSFEKLLWVRMLDLSHNDLSSIEGLEAMQLLSCLNLSSNKLGSFTALEPLRLLKSLRVLNISYNEIGAHSN</sequence>
<gene>
    <name evidence="1" type="ORF">Patl1_08673</name>
</gene>
<proteinExistence type="predicted"/>
<protein>
    <submittedName>
        <fullName evidence="1">Uncharacterized protein</fullName>
    </submittedName>
</protein>
<dbReference type="Proteomes" id="UP001164250">
    <property type="component" value="Chromosome 10"/>
</dbReference>